<gene>
    <name evidence="1" type="primary">LOC107781524</name>
</gene>
<proteinExistence type="predicted"/>
<reference evidence="1" key="1">
    <citation type="submission" date="2025-08" db="UniProtKB">
        <authorList>
            <consortium name="RefSeq"/>
        </authorList>
    </citation>
    <scope>IDENTIFICATION</scope>
</reference>
<dbReference type="PANTHER" id="PTHR46238:SF8">
    <property type="entry name" value="ENDONUCLEASE_EXONUCLEASE_PHOSPHATASE DOMAIN-CONTAINING PROTEIN"/>
    <property type="match status" value="1"/>
</dbReference>
<dbReference type="PaxDb" id="4097-A0A1S3Z0R8"/>
<dbReference type="RefSeq" id="XP_016457727.1">
    <property type="nucleotide sequence ID" value="XM_016602241.1"/>
</dbReference>
<name>A0A1S3Z0R8_TOBAC</name>
<organism evidence="1">
    <name type="scientific">Nicotiana tabacum</name>
    <name type="common">Common tobacco</name>
    <dbReference type="NCBI Taxonomy" id="4097"/>
    <lineage>
        <taxon>Eukaryota</taxon>
        <taxon>Viridiplantae</taxon>
        <taxon>Streptophyta</taxon>
        <taxon>Embryophyta</taxon>
        <taxon>Tracheophyta</taxon>
        <taxon>Spermatophyta</taxon>
        <taxon>Magnoliopsida</taxon>
        <taxon>eudicotyledons</taxon>
        <taxon>Gunneridae</taxon>
        <taxon>Pentapetalae</taxon>
        <taxon>asterids</taxon>
        <taxon>lamiids</taxon>
        <taxon>Solanales</taxon>
        <taxon>Solanaceae</taxon>
        <taxon>Nicotianoideae</taxon>
        <taxon>Nicotianeae</taxon>
        <taxon>Nicotiana</taxon>
    </lineage>
</organism>
<evidence type="ECO:0000313" key="1">
    <source>
        <dbReference type="RefSeq" id="XP_016457727.1"/>
    </source>
</evidence>
<dbReference type="PANTHER" id="PTHR46238">
    <property type="entry name" value="REVERSE TRANSCRIPTASE DOMAIN-CONTAINING PROTEIN"/>
    <property type="match status" value="1"/>
</dbReference>
<protein>
    <submittedName>
        <fullName evidence="1">Uncharacterized protein</fullName>
    </submittedName>
</protein>
<dbReference type="STRING" id="4097.A0A1S3Z0R8"/>
<accession>A0A1S3Z0R8</accession>
<dbReference type="KEGG" id="nta:107781524"/>
<dbReference type="AlphaFoldDB" id="A0A1S3Z0R8"/>
<dbReference type="OrthoDB" id="1303839at2759"/>
<sequence length="128" mass="14576">MRMLRWICGHTRIDKIRNEVIRERVGVVPIEDKMRETRLRWFRHIQGRSIDAPVRSCEQLAVVGTQRDRMKRTMAAQVAEGLRVSAQCGPHHTDRGRAAPTADHSKAVATALVSSRTTLEGSETWQFS</sequence>